<reference evidence="1" key="1">
    <citation type="submission" date="2022-04" db="EMBL/GenBank/DDBJ databases">
        <title>A functionally conserved STORR gene fusion in Papaver species that diverged 16.8 million years ago.</title>
        <authorList>
            <person name="Catania T."/>
        </authorList>
    </citation>
    <scope>NUCLEOTIDE SEQUENCE</scope>
    <source>
        <strain evidence="1">S-188037</strain>
    </source>
</reference>
<sequence length="100" mass="11005">MDLHLEAYVTNKRVWRLIFTVIEWSGSLYVSPTIAGSKTGGLSTGPWAAMMSLGRKDKQVTLPAQGNCTCPINCPLRRRPTSGNNRILAHNRRFGCTIGS</sequence>
<dbReference type="Proteomes" id="UP001202328">
    <property type="component" value="Unassembled WGS sequence"/>
</dbReference>
<evidence type="ECO:0000313" key="2">
    <source>
        <dbReference type="Proteomes" id="UP001202328"/>
    </source>
</evidence>
<dbReference type="AlphaFoldDB" id="A0AAD4RZ32"/>
<organism evidence="1 2">
    <name type="scientific">Papaver atlanticum</name>
    <dbReference type="NCBI Taxonomy" id="357466"/>
    <lineage>
        <taxon>Eukaryota</taxon>
        <taxon>Viridiplantae</taxon>
        <taxon>Streptophyta</taxon>
        <taxon>Embryophyta</taxon>
        <taxon>Tracheophyta</taxon>
        <taxon>Spermatophyta</taxon>
        <taxon>Magnoliopsida</taxon>
        <taxon>Ranunculales</taxon>
        <taxon>Papaveraceae</taxon>
        <taxon>Papaveroideae</taxon>
        <taxon>Papaver</taxon>
    </lineage>
</organism>
<accession>A0AAD4RZ32</accession>
<gene>
    <name evidence="1" type="ORF">MKW98_009393</name>
</gene>
<proteinExistence type="predicted"/>
<keyword evidence="2" id="KW-1185">Reference proteome</keyword>
<protein>
    <submittedName>
        <fullName evidence="1">Uncharacterized protein</fullName>
    </submittedName>
</protein>
<evidence type="ECO:0000313" key="1">
    <source>
        <dbReference type="EMBL" id="KAI3845327.1"/>
    </source>
</evidence>
<name>A0AAD4RZ32_9MAGN</name>
<dbReference type="Gene3D" id="3.40.640.10">
    <property type="entry name" value="Type I PLP-dependent aspartate aminotransferase-like (Major domain)"/>
    <property type="match status" value="1"/>
</dbReference>
<dbReference type="EMBL" id="JAJJMB010016680">
    <property type="protein sequence ID" value="KAI3845327.1"/>
    <property type="molecule type" value="Genomic_DNA"/>
</dbReference>
<dbReference type="InterPro" id="IPR015421">
    <property type="entry name" value="PyrdxlP-dep_Trfase_major"/>
</dbReference>
<comment type="caution">
    <text evidence="1">The sequence shown here is derived from an EMBL/GenBank/DDBJ whole genome shotgun (WGS) entry which is preliminary data.</text>
</comment>